<keyword evidence="8" id="KW-1185">Reference proteome</keyword>
<gene>
    <name evidence="9" type="primary">LOC103493192</name>
</gene>
<dbReference type="Gene3D" id="1.25.10.10">
    <property type="entry name" value="Leucine-rich Repeat Variant"/>
    <property type="match status" value="1"/>
</dbReference>
<dbReference type="SUPFAM" id="SSF48371">
    <property type="entry name" value="ARM repeat"/>
    <property type="match status" value="1"/>
</dbReference>
<comment type="pathway">
    <text evidence="2">Protein modification; protein ubiquitination.</text>
</comment>
<reference evidence="9" key="1">
    <citation type="submission" date="2025-08" db="UniProtKB">
        <authorList>
            <consortium name="RefSeq"/>
        </authorList>
    </citation>
    <scope>IDENTIFICATION</scope>
    <source>
        <tissue evidence="9">Stem</tissue>
    </source>
</reference>
<dbReference type="InParanoid" id="A0A1S3BSF0"/>
<feature type="region of interest" description="Disordered" evidence="6">
    <location>
        <begin position="711"/>
        <end position="756"/>
    </location>
</feature>
<feature type="domain" description="U-box" evidence="7">
    <location>
        <begin position="278"/>
        <end position="352"/>
    </location>
</feature>
<proteinExistence type="predicted"/>
<evidence type="ECO:0000256" key="3">
    <source>
        <dbReference type="ARBA" id="ARBA00012483"/>
    </source>
</evidence>
<dbReference type="SUPFAM" id="SSF57850">
    <property type="entry name" value="RING/U-box"/>
    <property type="match status" value="1"/>
</dbReference>
<dbReference type="SMR" id="A0A1S3BSF0"/>
<evidence type="ECO:0000313" key="8">
    <source>
        <dbReference type="Proteomes" id="UP001652600"/>
    </source>
</evidence>
<dbReference type="InterPro" id="IPR045210">
    <property type="entry name" value="RING-Ubox_PUB"/>
</dbReference>
<dbReference type="GeneID" id="103493192"/>
<dbReference type="CDD" id="cd16664">
    <property type="entry name" value="RING-Ubox_PUB"/>
    <property type="match status" value="1"/>
</dbReference>
<sequence length="756" mass="84931">MEDPTRNGNRVDDFPKLVDSCEWELILLKMWRLFQMPIPLRMCTELMKLVDRVSEILPAIEEARPGSPEGRQALCNLNEGKMKAELLLQYCRDSSKLYLALTGDRIVSRCHRVRTLLEHNLRKIKYMVSVALARKISQIADDLRVAKFILDSSEEEAWKDMRQLLKLGALPPDELEKSEIKALKTAALRLNILSSKELLYERRSIRKLLDDVGHDDPAKKKILTYLLYLLKKHGELILQEIRETQADSSSSNEYGETKANARHRNYASQADIVLNRAIPPEEFKCPISMRLMYDPVVIASGVTYEKVWIEKWFQEGHDTCPQTKMKLADCSVTPNVDLKNLINKWCIKFGVTIPDPSVEPECPEVWENSIASFGSSMNDIRLPIDFSNVSLGGLDNSYYPDLLRLNGGIELAIKSGQSKEDDLQKFQSDSNAEEIDLEFPSTMSELSWESKCKVMKDMKISINKNGVGLTLSETVLDQLASFLKDACNQQDSEAQKNGCELFLSLVRRSRSNRLSVPDKVLKSLASLLNSEVTYEVLAILEAISGHRKCSSSFVTSGVLSSLAKYLDSEIEDLQEFAIKILYNLSINSDICSDIVSLGCIPKLVPLLNYGNFSGKCIFILKNLCHTEEARISIVGTNGCISSIAQRLGMGSLEDQEHAVTILLSLCSQRVEYCELVMEEGVIPPLCTISMKGSEKGKVGATELLRLLRDVQDNEPQDSGVSEPPSSYEPPCNSEQRKPSKKSGFLGFFSKRSPRKK</sequence>
<keyword evidence="4" id="KW-0808">Transferase</keyword>
<dbReference type="PROSITE" id="PS51698">
    <property type="entry name" value="U_BOX"/>
    <property type="match status" value="1"/>
</dbReference>
<evidence type="ECO:0000259" key="7">
    <source>
        <dbReference type="PROSITE" id="PS51698"/>
    </source>
</evidence>
<dbReference type="InterPro" id="IPR013083">
    <property type="entry name" value="Znf_RING/FYVE/PHD"/>
</dbReference>
<evidence type="ECO:0000313" key="9">
    <source>
        <dbReference type="RefSeq" id="XP_008452077.1"/>
    </source>
</evidence>
<dbReference type="KEGG" id="cmo:103493192"/>
<keyword evidence="5" id="KW-0833">Ubl conjugation pathway</keyword>
<dbReference type="FunCoup" id="A0A1S3BSF0">
    <property type="interactions" value="1012"/>
</dbReference>
<dbReference type="OrthoDB" id="10064100at2759"/>
<dbReference type="Gene3D" id="3.30.40.10">
    <property type="entry name" value="Zinc/RING finger domain, C3HC4 (zinc finger)"/>
    <property type="match status" value="1"/>
</dbReference>
<dbReference type="InterPro" id="IPR058678">
    <property type="entry name" value="ARM_PUB"/>
</dbReference>
<dbReference type="Pfam" id="PF25598">
    <property type="entry name" value="ARM_PUB"/>
    <property type="match status" value="1"/>
</dbReference>
<dbReference type="UniPathway" id="UPA00143"/>
<evidence type="ECO:0000256" key="6">
    <source>
        <dbReference type="SAM" id="MobiDB-lite"/>
    </source>
</evidence>
<dbReference type="SMART" id="SM00504">
    <property type="entry name" value="Ubox"/>
    <property type="match status" value="1"/>
</dbReference>
<dbReference type="Pfam" id="PF04564">
    <property type="entry name" value="U-box"/>
    <property type="match status" value="1"/>
</dbReference>
<dbReference type="PANTHER" id="PTHR23315:SF240">
    <property type="entry name" value="U-BOX DOMAIN-CONTAINING PROTEIN 5"/>
    <property type="match status" value="1"/>
</dbReference>
<dbReference type="PANTHER" id="PTHR23315">
    <property type="entry name" value="U BOX DOMAIN-CONTAINING"/>
    <property type="match status" value="1"/>
</dbReference>
<accession>A0A1S3BSF0</accession>
<dbReference type="GO" id="GO:0016567">
    <property type="term" value="P:protein ubiquitination"/>
    <property type="evidence" value="ECO:0007669"/>
    <property type="project" value="UniProtKB-UniPathway"/>
</dbReference>
<comment type="catalytic activity">
    <reaction evidence="1">
        <text>S-ubiquitinyl-[E2 ubiquitin-conjugating enzyme]-L-cysteine + [acceptor protein]-L-lysine = [E2 ubiquitin-conjugating enzyme]-L-cysteine + N(6)-ubiquitinyl-[acceptor protein]-L-lysine.</text>
        <dbReference type="EC" id="2.3.2.27"/>
    </reaction>
</comment>
<dbReference type="InterPro" id="IPR016024">
    <property type="entry name" value="ARM-type_fold"/>
</dbReference>
<dbReference type="RefSeq" id="XP_008452077.1">
    <property type="nucleotide sequence ID" value="XM_008453855.3"/>
</dbReference>
<dbReference type="AlphaFoldDB" id="A0A1S3BSF0"/>
<dbReference type="InterPro" id="IPR003613">
    <property type="entry name" value="Ubox_domain"/>
</dbReference>
<dbReference type="InterPro" id="IPR011989">
    <property type="entry name" value="ARM-like"/>
</dbReference>
<dbReference type="GO" id="GO:0061630">
    <property type="term" value="F:ubiquitin protein ligase activity"/>
    <property type="evidence" value="ECO:0007669"/>
    <property type="project" value="UniProtKB-EC"/>
</dbReference>
<evidence type="ECO:0000256" key="4">
    <source>
        <dbReference type="ARBA" id="ARBA00022679"/>
    </source>
</evidence>
<evidence type="ECO:0000256" key="5">
    <source>
        <dbReference type="ARBA" id="ARBA00022786"/>
    </source>
</evidence>
<organism evidence="8 9">
    <name type="scientific">Cucumis melo</name>
    <name type="common">Muskmelon</name>
    <dbReference type="NCBI Taxonomy" id="3656"/>
    <lineage>
        <taxon>Eukaryota</taxon>
        <taxon>Viridiplantae</taxon>
        <taxon>Streptophyta</taxon>
        <taxon>Embryophyta</taxon>
        <taxon>Tracheophyta</taxon>
        <taxon>Spermatophyta</taxon>
        <taxon>Magnoliopsida</taxon>
        <taxon>eudicotyledons</taxon>
        <taxon>Gunneridae</taxon>
        <taxon>Pentapetalae</taxon>
        <taxon>rosids</taxon>
        <taxon>fabids</taxon>
        <taxon>Cucurbitales</taxon>
        <taxon>Cucurbitaceae</taxon>
        <taxon>Benincaseae</taxon>
        <taxon>Cucumis</taxon>
    </lineage>
</organism>
<protein>
    <recommendedName>
        <fullName evidence="3">RING-type E3 ubiquitin transferase</fullName>
        <ecNumber evidence="3">2.3.2.27</ecNumber>
    </recommendedName>
</protein>
<dbReference type="eggNOG" id="KOG0167">
    <property type="taxonomic scope" value="Eukaryota"/>
</dbReference>
<evidence type="ECO:0000256" key="2">
    <source>
        <dbReference type="ARBA" id="ARBA00004906"/>
    </source>
</evidence>
<evidence type="ECO:0000256" key="1">
    <source>
        <dbReference type="ARBA" id="ARBA00000900"/>
    </source>
</evidence>
<dbReference type="Proteomes" id="UP001652600">
    <property type="component" value="Chromosome 7"/>
</dbReference>
<name>A0A1S3BSF0_CUCME</name>
<dbReference type="EC" id="2.3.2.27" evidence="3"/>